<gene>
    <name evidence="1" type="ORF">COU18_00520</name>
</gene>
<reference evidence="2" key="1">
    <citation type="submission" date="2017-09" db="EMBL/GenBank/DDBJ databases">
        <title>Depth-based differentiation of microbial function through sediment-hosted aquifers and enrichment of novel symbionts in the deep terrestrial subsurface.</title>
        <authorList>
            <person name="Probst A.J."/>
            <person name="Ladd B."/>
            <person name="Jarett J.K."/>
            <person name="Geller-Mcgrath D.E."/>
            <person name="Sieber C.M.K."/>
            <person name="Emerson J.B."/>
            <person name="Anantharaman K."/>
            <person name="Thomas B.C."/>
            <person name="Malmstrom R."/>
            <person name="Stieglmeier M."/>
            <person name="Klingl A."/>
            <person name="Woyke T."/>
            <person name="Ryan C.M."/>
            <person name="Banfield J.F."/>
        </authorList>
    </citation>
    <scope>NUCLEOTIDE SEQUENCE [LARGE SCALE GENOMIC DNA]</scope>
</reference>
<dbReference type="AlphaFoldDB" id="A0A2H0UCU3"/>
<evidence type="ECO:0000313" key="2">
    <source>
        <dbReference type="Proteomes" id="UP000231192"/>
    </source>
</evidence>
<evidence type="ECO:0000313" key="1">
    <source>
        <dbReference type="EMBL" id="PIR84221.1"/>
    </source>
</evidence>
<name>A0A2H0UCU3_9BACT</name>
<protein>
    <submittedName>
        <fullName evidence="1">Uncharacterized protein</fullName>
    </submittedName>
</protein>
<dbReference type="EMBL" id="PFBK01000002">
    <property type="protein sequence ID" value="PIR84221.1"/>
    <property type="molecule type" value="Genomic_DNA"/>
</dbReference>
<proteinExistence type="predicted"/>
<sequence>MTKSKFLSSVANAAHLLLAKVPKPNTSMYYVNDGDVYSAARSYELEATGTVDHCPVSKAIVAAAYKRDDPLQVFAAAEAAWEHYEAAAGKAKAA</sequence>
<accession>A0A2H0UCU3</accession>
<organism evidence="1 2">
    <name type="scientific">Candidatus Kaiserbacteria bacterium CG10_big_fil_rev_8_21_14_0_10_51_14</name>
    <dbReference type="NCBI Taxonomy" id="1974610"/>
    <lineage>
        <taxon>Bacteria</taxon>
        <taxon>Candidatus Kaiseribacteriota</taxon>
    </lineage>
</organism>
<comment type="caution">
    <text evidence="1">The sequence shown here is derived from an EMBL/GenBank/DDBJ whole genome shotgun (WGS) entry which is preliminary data.</text>
</comment>
<dbReference type="Proteomes" id="UP000231192">
    <property type="component" value="Unassembled WGS sequence"/>
</dbReference>